<dbReference type="Pfam" id="PF26003">
    <property type="entry name" value="Integrase_N_phage"/>
    <property type="match status" value="1"/>
</dbReference>
<keyword evidence="9" id="KW-1185">Reference proteome</keyword>
<feature type="domain" description="Tyr recombinase" evidence="6">
    <location>
        <begin position="176"/>
        <end position="363"/>
    </location>
</feature>
<dbReference type="InterPro" id="IPR002104">
    <property type="entry name" value="Integrase_catalytic"/>
</dbReference>
<dbReference type="RefSeq" id="WP_011781519.1">
    <property type="nucleotide sequence ID" value="NC_008726.1"/>
</dbReference>
<evidence type="ECO:0000256" key="1">
    <source>
        <dbReference type="ARBA" id="ARBA00008857"/>
    </source>
</evidence>
<dbReference type="GO" id="GO:0006310">
    <property type="term" value="P:DNA recombination"/>
    <property type="evidence" value="ECO:0007669"/>
    <property type="project" value="UniProtKB-KW"/>
</dbReference>
<accession>A1TD91</accession>
<dbReference type="HOGENOM" id="CLU_027562_17_5_11"/>
<dbReference type="AlphaFoldDB" id="A1TD91"/>
<dbReference type="GO" id="GO:0003677">
    <property type="term" value="F:DNA binding"/>
    <property type="evidence" value="ECO:0007669"/>
    <property type="project" value="UniProtKB-UniRule"/>
</dbReference>
<dbReference type="PANTHER" id="PTHR30349">
    <property type="entry name" value="PHAGE INTEGRASE-RELATED"/>
    <property type="match status" value="1"/>
</dbReference>
<dbReference type="GO" id="GO:0015074">
    <property type="term" value="P:DNA integration"/>
    <property type="evidence" value="ECO:0007669"/>
    <property type="project" value="UniProtKB-KW"/>
</dbReference>
<keyword evidence="4" id="KW-0233">DNA recombination</keyword>
<evidence type="ECO:0000313" key="9">
    <source>
        <dbReference type="Proteomes" id="UP000009159"/>
    </source>
</evidence>
<evidence type="ECO:0000313" key="8">
    <source>
        <dbReference type="EMBL" id="ABM15141.1"/>
    </source>
</evidence>
<evidence type="ECO:0000256" key="3">
    <source>
        <dbReference type="ARBA" id="ARBA00023125"/>
    </source>
</evidence>
<dbReference type="Pfam" id="PF14659">
    <property type="entry name" value="Phage_int_SAM_3"/>
    <property type="match status" value="1"/>
</dbReference>
<keyword evidence="2" id="KW-0229">DNA integration</keyword>
<evidence type="ECO:0000256" key="2">
    <source>
        <dbReference type="ARBA" id="ARBA00022908"/>
    </source>
</evidence>
<dbReference type="KEGG" id="mva:Mvan_4364"/>
<reference evidence="8" key="1">
    <citation type="submission" date="2006-12" db="EMBL/GenBank/DDBJ databases">
        <title>Complete sequence of Mycobacterium vanbaalenii PYR-1.</title>
        <authorList>
            <consortium name="US DOE Joint Genome Institute"/>
            <person name="Copeland A."/>
            <person name="Lucas S."/>
            <person name="Lapidus A."/>
            <person name="Barry K."/>
            <person name="Detter J.C."/>
            <person name="Glavina del Rio T."/>
            <person name="Hammon N."/>
            <person name="Israni S."/>
            <person name="Dalin E."/>
            <person name="Tice H."/>
            <person name="Pitluck S."/>
            <person name="Singan V."/>
            <person name="Schmutz J."/>
            <person name="Larimer F."/>
            <person name="Land M."/>
            <person name="Hauser L."/>
            <person name="Kyrpides N."/>
            <person name="Anderson I.J."/>
            <person name="Miller C."/>
            <person name="Richardson P."/>
        </authorList>
    </citation>
    <scope>NUCLEOTIDE SEQUENCE [LARGE SCALE GENOMIC DNA]</scope>
    <source>
        <strain evidence="8">PYR-1</strain>
    </source>
</reference>
<evidence type="ECO:0000256" key="5">
    <source>
        <dbReference type="PROSITE-ProRule" id="PRU01248"/>
    </source>
</evidence>
<dbReference type="Gene3D" id="1.10.150.130">
    <property type="match status" value="1"/>
</dbReference>
<evidence type="ECO:0000256" key="4">
    <source>
        <dbReference type="ARBA" id="ARBA00023172"/>
    </source>
</evidence>
<dbReference type="PANTHER" id="PTHR30349:SF64">
    <property type="entry name" value="PROPHAGE INTEGRASE INTD-RELATED"/>
    <property type="match status" value="1"/>
</dbReference>
<dbReference type="Proteomes" id="UP000009159">
    <property type="component" value="Chromosome"/>
</dbReference>
<dbReference type="eggNOG" id="COG0582">
    <property type="taxonomic scope" value="Bacteria"/>
</dbReference>
<dbReference type="InterPro" id="IPR011010">
    <property type="entry name" value="DNA_brk_join_enz"/>
</dbReference>
<dbReference type="InterPro" id="IPR044068">
    <property type="entry name" value="CB"/>
</dbReference>
<protein>
    <submittedName>
        <fullName evidence="8">Phage integrase family protein</fullName>
    </submittedName>
</protein>
<dbReference type="EMBL" id="CP000511">
    <property type="protein sequence ID" value="ABM15141.1"/>
    <property type="molecule type" value="Genomic_DNA"/>
</dbReference>
<evidence type="ECO:0000259" key="7">
    <source>
        <dbReference type="PROSITE" id="PS51900"/>
    </source>
</evidence>
<organism evidence="8 9">
    <name type="scientific">Mycolicibacterium vanbaalenii (strain DSM 7251 / JCM 13017 / BCRC 16820 / KCTC 9966 / NRRL B-24157 / PYR-1)</name>
    <name type="common">Mycobacterium vanbaalenii</name>
    <dbReference type="NCBI Taxonomy" id="350058"/>
    <lineage>
        <taxon>Bacteria</taxon>
        <taxon>Bacillati</taxon>
        <taxon>Actinomycetota</taxon>
        <taxon>Actinomycetes</taxon>
        <taxon>Mycobacteriales</taxon>
        <taxon>Mycobacteriaceae</taxon>
        <taxon>Mycolicibacterium</taxon>
    </lineage>
</organism>
<feature type="domain" description="Core-binding (CB)" evidence="7">
    <location>
        <begin position="76"/>
        <end position="154"/>
    </location>
</feature>
<dbReference type="InterPro" id="IPR004107">
    <property type="entry name" value="Integrase_SAM-like_N"/>
</dbReference>
<dbReference type="PROSITE" id="PS51900">
    <property type="entry name" value="CB"/>
    <property type="match status" value="1"/>
</dbReference>
<dbReference type="STRING" id="350058.Mvan_4364"/>
<dbReference type="InterPro" id="IPR010998">
    <property type="entry name" value="Integrase_recombinase_N"/>
</dbReference>
<dbReference type="SUPFAM" id="SSF56349">
    <property type="entry name" value="DNA breaking-rejoining enzymes"/>
    <property type="match status" value="1"/>
</dbReference>
<keyword evidence="3 5" id="KW-0238">DNA-binding</keyword>
<evidence type="ECO:0000259" key="6">
    <source>
        <dbReference type="PROSITE" id="PS51898"/>
    </source>
</evidence>
<dbReference type="InterPro" id="IPR050090">
    <property type="entry name" value="Tyrosine_recombinase_XerCD"/>
</dbReference>
<proteinExistence type="inferred from homology"/>
<dbReference type="InterPro" id="IPR058717">
    <property type="entry name" value="Phage_L5_Integrase_N"/>
</dbReference>
<dbReference type="InterPro" id="IPR013762">
    <property type="entry name" value="Integrase-like_cat_sf"/>
</dbReference>
<dbReference type="CDD" id="cd00397">
    <property type="entry name" value="DNA_BRE_C"/>
    <property type="match status" value="1"/>
</dbReference>
<name>A1TD91_MYCVP</name>
<comment type="similarity">
    <text evidence="1">Belongs to the 'phage' integrase family.</text>
</comment>
<sequence length="373" mass="41279">MAGKKGHRGWGWIRQLPSKRYQASYIGPDLIRHKASTTFGARIDAEGWLSQERRSIELDTWTPPAQRAAEVKAKAVTLGEYSTKWIEDRNVKPRTRSSYRDILRLHIEPRLGSMAMKNLTGEVVRSWYAGLGTDYPRRNSHAYGLLHAVCATAVSDGLLQSNPCNIRRAMNPPRRRDPVILAVADIAALAEAIQPRRLRCLVLLAAWCGVRWGEVSELRRKDLSDGCEVLSVSRAVTRRDGVYRVDTPKSGKGRAVVIPPHIREDVINHLAENVESGPESLLFPAARGGHMNDRVFSREYFSDALKAIGRQGVRVHDLRHFAGTQTAQVANLAESMARLGHSTVKASLIYQGLVTGRDAAIADALSQLAVGES</sequence>
<gene>
    <name evidence="8" type="ordered locus">Mvan_4364</name>
</gene>
<dbReference type="Gene3D" id="1.10.443.10">
    <property type="entry name" value="Intergrase catalytic core"/>
    <property type="match status" value="1"/>
</dbReference>
<dbReference type="Pfam" id="PF00589">
    <property type="entry name" value="Phage_integrase"/>
    <property type="match status" value="1"/>
</dbReference>
<dbReference type="PROSITE" id="PS51898">
    <property type="entry name" value="TYR_RECOMBINASE"/>
    <property type="match status" value="1"/>
</dbReference>